<evidence type="ECO:0000256" key="1">
    <source>
        <dbReference type="ARBA" id="ARBA00004651"/>
    </source>
</evidence>
<keyword evidence="4 6" id="KW-1133">Transmembrane helix</keyword>
<proteinExistence type="predicted"/>
<organism evidence="7 8">
    <name type="scientific">Microbacterium dextranolyticum</name>
    <dbReference type="NCBI Taxonomy" id="36806"/>
    <lineage>
        <taxon>Bacteria</taxon>
        <taxon>Bacillati</taxon>
        <taxon>Actinomycetota</taxon>
        <taxon>Actinomycetes</taxon>
        <taxon>Micrococcales</taxon>
        <taxon>Microbacteriaceae</taxon>
        <taxon>Microbacterium</taxon>
    </lineage>
</organism>
<keyword evidence="3 6" id="KW-0812">Transmembrane</keyword>
<reference evidence="7" key="2">
    <citation type="submission" date="2023-01" db="EMBL/GenBank/DDBJ databases">
        <authorList>
            <person name="Sun Q."/>
            <person name="Evtushenko L."/>
        </authorList>
    </citation>
    <scope>NUCLEOTIDE SEQUENCE</scope>
    <source>
        <strain evidence="7">VKM Ac-1940</strain>
    </source>
</reference>
<feature type="transmembrane region" description="Helical" evidence="6">
    <location>
        <begin position="62"/>
        <end position="80"/>
    </location>
</feature>
<evidence type="ECO:0000256" key="2">
    <source>
        <dbReference type="ARBA" id="ARBA00022475"/>
    </source>
</evidence>
<dbReference type="InterPro" id="IPR019108">
    <property type="entry name" value="Caa3_assmbl_CtaG-rel"/>
</dbReference>
<evidence type="ECO:0000256" key="5">
    <source>
        <dbReference type="ARBA" id="ARBA00023136"/>
    </source>
</evidence>
<keyword evidence="8" id="KW-1185">Reference proteome</keyword>
<dbReference type="Pfam" id="PF09678">
    <property type="entry name" value="Caa3_CtaG"/>
    <property type="match status" value="1"/>
</dbReference>
<evidence type="ECO:0000256" key="3">
    <source>
        <dbReference type="ARBA" id="ARBA00022692"/>
    </source>
</evidence>
<keyword evidence="5 6" id="KW-0472">Membrane</keyword>
<dbReference type="EMBL" id="BSER01000007">
    <property type="protein sequence ID" value="GLJ94917.1"/>
    <property type="molecule type" value="Genomic_DNA"/>
</dbReference>
<feature type="transmembrane region" description="Helical" evidence="6">
    <location>
        <begin position="226"/>
        <end position="244"/>
    </location>
</feature>
<evidence type="ECO:0008006" key="9">
    <source>
        <dbReference type="Google" id="ProtNLM"/>
    </source>
</evidence>
<name>A0A9W6HL98_9MICO</name>
<keyword evidence="2" id="KW-1003">Cell membrane</keyword>
<sequence length="281" mass="30328">MTIVILVGASVLYALGMRTAARRGSPWPRSRAVAFYALGLGSYALVELGFLGTWSSELRWAFVARIALLLLAVPGLIALGRPLDLLRVCLSPAARQRVDAVLDGRVFRVLGNAMFATLFAAAVFCVFLTPLAGVLRTSPVLGEAIGVVTLGAGLVLVVPMMALTGIHTSTFLAIEFLLAFVELVIDSIPGILLRLNDTIVDGVTTLTPGAAWWPNPLHDQHLAGDLLWFIAEVADVPILIILLVRWHRRDRREAASFDELTDEEHDALVQAHLRGVRAADG</sequence>
<feature type="transmembrane region" description="Helical" evidence="6">
    <location>
        <begin position="113"/>
        <end position="135"/>
    </location>
</feature>
<protein>
    <recommendedName>
        <fullName evidence="9">Cytochrome c oxidase assembly protein</fullName>
    </recommendedName>
</protein>
<evidence type="ECO:0000313" key="7">
    <source>
        <dbReference type="EMBL" id="GLJ94917.1"/>
    </source>
</evidence>
<reference evidence="7" key="1">
    <citation type="journal article" date="2014" name="Int. J. Syst. Evol. Microbiol.">
        <title>Complete genome sequence of Corynebacterium casei LMG S-19264T (=DSM 44701T), isolated from a smear-ripened cheese.</title>
        <authorList>
            <consortium name="US DOE Joint Genome Institute (JGI-PGF)"/>
            <person name="Walter F."/>
            <person name="Albersmeier A."/>
            <person name="Kalinowski J."/>
            <person name="Ruckert C."/>
        </authorList>
    </citation>
    <scope>NUCLEOTIDE SEQUENCE</scope>
    <source>
        <strain evidence="7">VKM Ac-1940</strain>
    </source>
</reference>
<feature type="transmembrane region" description="Helical" evidence="6">
    <location>
        <begin position="33"/>
        <end position="50"/>
    </location>
</feature>
<comment type="subcellular location">
    <subcellularLocation>
        <location evidence="1">Cell membrane</location>
        <topology evidence="1">Multi-pass membrane protein</topology>
    </subcellularLocation>
</comment>
<comment type="caution">
    <text evidence="7">The sequence shown here is derived from an EMBL/GenBank/DDBJ whole genome shotgun (WGS) entry which is preliminary data.</text>
</comment>
<dbReference type="Proteomes" id="UP001142291">
    <property type="component" value="Unassembled WGS sequence"/>
</dbReference>
<feature type="transmembrane region" description="Helical" evidence="6">
    <location>
        <begin position="147"/>
        <end position="174"/>
    </location>
</feature>
<evidence type="ECO:0000256" key="4">
    <source>
        <dbReference type="ARBA" id="ARBA00022989"/>
    </source>
</evidence>
<evidence type="ECO:0000313" key="8">
    <source>
        <dbReference type="Proteomes" id="UP001142291"/>
    </source>
</evidence>
<evidence type="ECO:0000256" key="6">
    <source>
        <dbReference type="SAM" id="Phobius"/>
    </source>
</evidence>
<dbReference type="AlphaFoldDB" id="A0A9W6HL98"/>
<dbReference type="GO" id="GO:0005886">
    <property type="term" value="C:plasma membrane"/>
    <property type="evidence" value="ECO:0007669"/>
    <property type="project" value="UniProtKB-SubCell"/>
</dbReference>
<gene>
    <name evidence="7" type="ORF">GCM10017591_09790</name>
</gene>
<accession>A0A9W6HL98</accession>